<evidence type="ECO:0000313" key="1">
    <source>
        <dbReference type="EMBL" id="MBB6215803.1"/>
    </source>
</evidence>
<evidence type="ECO:0000313" key="2">
    <source>
        <dbReference type="Proteomes" id="UP000579281"/>
    </source>
</evidence>
<dbReference type="Gene3D" id="3.10.20.30">
    <property type="match status" value="1"/>
</dbReference>
<dbReference type="CDD" id="cd17040">
    <property type="entry name" value="Ubl_MoaD_like"/>
    <property type="match status" value="1"/>
</dbReference>
<proteinExistence type="predicted"/>
<dbReference type="Pfam" id="PF02597">
    <property type="entry name" value="ThiS"/>
    <property type="match status" value="1"/>
</dbReference>
<dbReference type="Proteomes" id="UP000579281">
    <property type="component" value="Unassembled WGS sequence"/>
</dbReference>
<dbReference type="InterPro" id="IPR012675">
    <property type="entry name" value="Beta-grasp_dom_sf"/>
</dbReference>
<organism evidence="1 2">
    <name type="scientific">Anaerosolibacter carboniphilus</name>
    <dbReference type="NCBI Taxonomy" id="1417629"/>
    <lineage>
        <taxon>Bacteria</taxon>
        <taxon>Bacillati</taxon>
        <taxon>Bacillota</taxon>
        <taxon>Clostridia</taxon>
        <taxon>Peptostreptococcales</taxon>
        <taxon>Thermotaleaceae</taxon>
        <taxon>Anaerosolibacter</taxon>
    </lineage>
</organism>
<gene>
    <name evidence="1" type="ORF">HNQ80_001894</name>
</gene>
<dbReference type="InterPro" id="IPR016155">
    <property type="entry name" value="Mopterin_synth/thiamin_S_b"/>
</dbReference>
<name>A0A841KQW1_9FIRM</name>
<comment type="caution">
    <text evidence="1">The sequence shown here is derived from an EMBL/GenBank/DDBJ whole genome shotgun (WGS) entry which is preliminary data.</text>
</comment>
<accession>A0A841KQW1</accession>
<dbReference type="AlphaFoldDB" id="A0A841KQW1"/>
<reference evidence="1 2" key="1">
    <citation type="submission" date="2020-08" db="EMBL/GenBank/DDBJ databases">
        <title>Genomic Encyclopedia of Type Strains, Phase IV (KMG-IV): sequencing the most valuable type-strain genomes for metagenomic binning, comparative biology and taxonomic classification.</title>
        <authorList>
            <person name="Goeker M."/>
        </authorList>
    </citation>
    <scope>NUCLEOTIDE SEQUENCE [LARGE SCALE GENOMIC DNA]</scope>
    <source>
        <strain evidence="1 2">DSM 103526</strain>
    </source>
</reference>
<dbReference type="EMBL" id="JACHEN010000010">
    <property type="protein sequence ID" value="MBB6215803.1"/>
    <property type="molecule type" value="Genomic_DNA"/>
</dbReference>
<sequence length="74" mass="7927">MSIKVRLFATLRNGRGKELIVNLETNRTPKEVIDGLGIPEEDVAILLVNGRDGVLDQLLNDGDTVSIFPPVGGG</sequence>
<dbReference type="InterPro" id="IPR003749">
    <property type="entry name" value="ThiS/MoaD-like"/>
</dbReference>
<keyword evidence="2" id="KW-1185">Reference proteome</keyword>
<dbReference type="SUPFAM" id="SSF54285">
    <property type="entry name" value="MoaD/ThiS"/>
    <property type="match status" value="1"/>
</dbReference>
<protein>
    <submittedName>
        <fullName evidence="1">Molybdopterin converting factor small subunit</fullName>
    </submittedName>
</protein>
<dbReference type="RefSeq" id="WP_184310357.1">
    <property type="nucleotide sequence ID" value="NZ_JACHEN010000010.1"/>
</dbReference>